<dbReference type="InterPro" id="IPR016181">
    <property type="entry name" value="Acyl_CoA_acyltransferase"/>
</dbReference>
<dbReference type="SUPFAM" id="SSF55729">
    <property type="entry name" value="Acyl-CoA N-acyltransferases (Nat)"/>
    <property type="match status" value="1"/>
</dbReference>
<dbReference type="Gene3D" id="3.40.630.30">
    <property type="match status" value="1"/>
</dbReference>
<dbReference type="EMBL" id="JACSQZ010000070">
    <property type="protein sequence ID" value="MBD7916280.1"/>
    <property type="molecule type" value="Genomic_DNA"/>
</dbReference>
<dbReference type="PANTHER" id="PTHR10545:SF29">
    <property type="entry name" value="GH14572P-RELATED"/>
    <property type="match status" value="1"/>
</dbReference>
<dbReference type="InterPro" id="IPR000182">
    <property type="entry name" value="GNAT_dom"/>
</dbReference>
<evidence type="ECO:0000313" key="5">
    <source>
        <dbReference type="Proteomes" id="UP000640335"/>
    </source>
</evidence>
<comment type="caution">
    <text evidence="4">The sequence shown here is derived from an EMBL/GenBank/DDBJ whole genome shotgun (WGS) entry which is preliminary data.</text>
</comment>
<evidence type="ECO:0000259" key="3">
    <source>
        <dbReference type="PROSITE" id="PS51186"/>
    </source>
</evidence>
<evidence type="ECO:0000256" key="1">
    <source>
        <dbReference type="ARBA" id="ARBA00022679"/>
    </source>
</evidence>
<dbReference type="CDD" id="cd04301">
    <property type="entry name" value="NAT_SF"/>
    <property type="match status" value="1"/>
</dbReference>
<gene>
    <name evidence="4" type="ORF">H9660_14125</name>
</gene>
<keyword evidence="2" id="KW-0012">Acyltransferase</keyword>
<protein>
    <submittedName>
        <fullName evidence="4">GNAT family N-acetyltransferase</fullName>
    </submittedName>
</protein>
<sequence>MVEIRHANLKDYKDISSISKELHAYHLKNRPDIYKETRKTICKAYFNDLLSDEYMEVLVITIDKNIIGYALVRYIEIKDFDLLRDKYFAYIDEICIKENFRRMGFGKILFDYIYDLVKANGAESLELGVCFFNKSAIEFYKSMGMIEKTIRMEKI</sequence>
<dbReference type="RefSeq" id="WP_191751023.1">
    <property type="nucleotide sequence ID" value="NZ_JACSQZ010000070.1"/>
</dbReference>
<dbReference type="PROSITE" id="PS51186">
    <property type="entry name" value="GNAT"/>
    <property type="match status" value="1"/>
</dbReference>
<dbReference type="Proteomes" id="UP000640335">
    <property type="component" value="Unassembled WGS sequence"/>
</dbReference>
<keyword evidence="1" id="KW-0808">Transferase</keyword>
<organism evidence="4 5">
    <name type="scientific">Clostridium gallinarum</name>
    <dbReference type="NCBI Taxonomy" id="2762246"/>
    <lineage>
        <taxon>Bacteria</taxon>
        <taxon>Bacillati</taxon>
        <taxon>Bacillota</taxon>
        <taxon>Clostridia</taxon>
        <taxon>Eubacteriales</taxon>
        <taxon>Clostridiaceae</taxon>
        <taxon>Clostridium</taxon>
    </lineage>
</organism>
<reference evidence="4 5" key="1">
    <citation type="submission" date="2020-08" db="EMBL/GenBank/DDBJ databases">
        <title>A Genomic Blueprint of the Chicken Gut Microbiome.</title>
        <authorList>
            <person name="Gilroy R."/>
            <person name="Ravi A."/>
            <person name="Getino M."/>
            <person name="Pursley I."/>
            <person name="Horton D.L."/>
            <person name="Alikhan N.-F."/>
            <person name="Baker D."/>
            <person name="Gharbi K."/>
            <person name="Hall N."/>
            <person name="Watson M."/>
            <person name="Adriaenssens E.M."/>
            <person name="Foster-Nyarko E."/>
            <person name="Jarju S."/>
            <person name="Secka A."/>
            <person name="Antonio M."/>
            <person name="Oren A."/>
            <person name="Chaudhuri R."/>
            <person name="La Ragione R.M."/>
            <person name="Hildebrand F."/>
            <person name="Pallen M.J."/>
        </authorList>
    </citation>
    <scope>NUCLEOTIDE SEQUENCE [LARGE SCALE GENOMIC DNA]</scope>
    <source>
        <strain evidence="4 5">Sa3CUN1</strain>
    </source>
</reference>
<evidence type="ECO:0000256" key="2">
    <source>
        <dbReference type="ARBA" id="ARBA00023315"/>
    </source>
</evidence>
<dbReference type="Pfam" id="PF00583">
    <property type="entry name" value="Acetyltransf_1"/>
    <property type="match status" value="1"/>
</dbReference>
<feature type="domain" description="N-acetyltransferase" evidence="3">
    <location>
        <begin position="2"/>
        <end position="155"/>
    </location>
</feature>
<dbReference type="InterPro" id="IPR051016">
    <property type="entry name" value="Diverse_Substrate_AcTransf"/>
</dbReference>
<evidence type="ECO:0000313" key="4">
    <source>
        <dbReference type="EMBL" id="MBD7916280.1"/>
    </source>
</evidence>
<keyword evidence="5" id="KW-1185">Reference proteome</keyword>
<name>A0ABR8Q768_9CLOT</name>
<dbReference type="PANTHER" id="PTHR10545">
    <property type="entry name" value="DIAMINE N-ACETYLTRANSFERASE"/>
    <property type="match status" value="1"/>
</dbReference>
<proteinExistence type="predicted"/>
<accession>A0ABR8Q768</accession>